<dbReference type="Proteomes" id="UP000321323">
    <property type="component" value="Chromosome"/>
</dbReference>
<dbReference type="PRINTS" id="PR00081">
    <property type="entry name" value="GDHRDH"/>
</dbReference>
<comment type="subcellular location">
    <subcellularLocation>
        <location evidence="1">Cytoplasm</location>
    </subcellularLocation>
</comment>
<dbReference type="InterPro" id="IPR051721">
    <property type="entry name" value="Biopterin_syn/organic_redct"/>
</dbReference>
<evidence type="ECO:0000256" key="3">
    <source>
        <dbReference type="ARBA" id="ARBA00022857"/>
    </source>
</evidence>
<dbReference type="InterPro" id="IPR002347">
    <property type="entry name" value="SDR_fam"/>
</dbReference>
<organism evidence="5 6">
    <name type="scientific">[Empedobacter] haloabium</name>
    <dbReference type="NCBI Taxonomy" id="592317"/>
    <lineage>
        <taxon>Bacteria</taxon>
        <taxon>Pseudomonadati</taxon>
        <taxon>Pseudomonadota</taxon>
        <taxon>Betaproteobacteria</taxon>
        <taxon>Burkholderiales</taxon>
        <taxon>Oxalobacteraceae</taxon>
        <taxon>Telluria group</taxon>
        <taxon>Telluria group incertae sedis</taxon>
    </lineage>
</organism>
<dbReference type="PANTHER" id="PTHR44085">
    <property type="entry name" value="SEPIAPTERIN REDUCTASE"/>
    <property type="match status" value="1"/>
</dbReference>
<dbReference type="SUPFAM" id="SSF51735">
    <property type="entry name" value="NAD(P)-binding Rossmann-fold domains"/>
    <property type="match status" value="1"/>
</dbReference>
<dbReference type="InterPro" id="IPR036291">
    <property type="entry name" value="NAD(P)-bd_dom_sf"/>
</dbReference>
<keyword evidence="3" id="KW-0521">NADP</keyword>
<evidence type="ECO:0000256" key="4">
    <source>
        <dbReference type="ARBA" id="ARBA00023002"/>
    </source>
</evidence>
<name>A0ABZ1UVF4_9BURK</name>
<dbReference type="Pfam" id="PF00106">
    <property type="entry name" value="adh_short"/>
    <property type="match status" value="1"/>
</dbReference>
<dbReference type="NCBIfam" id="NF005436">
    <property type="entry name" value="PRK07023.1"/>
    <property type="match status" value="1"/>
</dbReference>
<sequence>MIKAIVTGHSRGLGAGIAAALLRRGAAVLGVARGANGALAAQGVQEVALDLADARAVTAWLDTGALTRFLGDAELAILVNNAGVVTPVGPPGRQGAAALAQAVAINVTAALQLADAFVAATEACADRRIAHVSSGAGRNPYAGWSAYCATKAALDMHAQAVAQDRIAGLRIASVAPGVIDTAMQAHIRGVEQRDFPALARFVALQREGGLAGADETGARLVDYLLRAGFGDVPVSDLRDLG</sequence>
<evidence type="ECO:0000313" key="5">
    <source>
        <dbReference type="EMBL" id="WUR16008.1"/>
    </source>
</evidence>
<evidence type="ECO:0000256" key="1">
    <source>
        <dbReference type="ARBA" id="ARBA00004496"/>
    </source>
</evidence>
<keyword evidence="4" id="KW-0560">Oxidoreductase</keyword>
<keyword evidence="6" id="KW-1185">Reference proteome</keyword>
<dbReference type="EMBL" id="CP136508">
    <property type="protein sequence ID" value="WUR16008.1"/>
    <property type="molecule type" value="Genomic_DNA"/>
</dbReference>
<protein>
    <submittedName>
        <fullName evidence="5">SDR family oxidoreductase</fullName>
    </submittedName>
</protein>
<gene>
    <name evidence="5" type="ORF">E7V67_013160</name>
</gene>
<dbReference type="Gene3D" id="3.40.50.720">
    <property type="entry name" value="NAD(P)-binding Rossmann-like Domain"/>
    <property type="match status" value="1"/>
</dbReference>
<reference evidence="5 6" key="1">
    <citation type="journal article" date="2019" name="Int. J. Syst. Evol. Microbiol.">
        <title>The Draft Whole-Genome Sequence of the Antibiotic Producer Empedobacter haloabium ATCC 31962 Provides Indications for Its Taxonomic Reclassification.</title>
        <authorList>
            <person name="Miess H."/>
            <person name="Arlt P."/>
            <person name="Apel A.K."/>
            <person name="Weber T."/>
            <person name="Nieselt K."/>
            <person name="Hanssen F."/>
            <person name="Czemmel S."/>
            <person name="Nahnsen S."/>
            <person name="Gross H."/>
        </authorList>
    </citation>
    <scope>NUCLEOTIDE SEQUENCE [LARGE SCALE GENOMIC DNA]</scope>
    <source>
        <strain evidence="5 6">ATCC 31962</strain>
    </source>
</reference>
<evidence type="ECO:0000313" key="6">
    <source>
        <dbReference type="Proteomes" id="UP000321323"/>
    </source>
</evidence>
<evidence type="ECO:0000256" key="2">
    <source>
        <dbReference type="ARBA" id="ARBA00022490"/>
    </source>
</evidence>
<keyword evidence="2" id="KW-0963">Cytoplasm</keyword>
<proteinExistence type="predicted"/>
<accession>A0ABZ1UVF4</accession>
<dbReference type="PANTHER" id="PTHR44085:SF2">
    <property type="entry name" value="SEPIAPTERIN REDUCTASE"/>
    <property type="match status" value="1"/>
</dbReference>